<keyword evidence="1" id="KW-0812">Transmembrane</keyword>
<keyword evidence="1" id="KW-0472">Membrane</keyword>
<reference evidence="2 3" key="1">
    <citation type="journal article" date="2010" name="J. Bacteriol.">
        <title>Genome sequence of the milbemycin-producing bacterium Streptomyces bingchenggensis.</title>
        <authorList>
            <person name="Wang X.J."/>
            <person name="Yan Y.J."/>
            <person name="Zhang B."/>
            <person name="An J."/>
            <person name="Wang J.J."/>
            <person name="Tian J."/>
            <person name="Jiang L."/>
            <person name="Chen Y.H."/>
            <person name="Huang S.X."/>
            <person name="Yin M."/>
            <person name="Zhang J."/>
            <person name="Gao A.L."/>
            <person name="Liu C.X."/>
            <person name="Zhu Z.X."/>
            <person name="Xiang W.S."/>
        </authorList>
    </citation>
    <scope>NUCLEOTIDE SEQUENCE [LARGE SCALE GENOMIC DNA]</scope>
    <source>
        <strain evidence="2 3">BCW-1</strain>
    </source>
</reference>
<proteinExistence type="predicted"/>
<keyword evidence="1" id="KW-1133">Transmembrane helix</keyword>
<evidence type="ECO:0000313" key="2">
    <source>
        <dbReference type="EMBL" id="ADI10361.1"/>
    </source>
</evidence>
<name>D7C5H3_STRBB</name>
<sequence length="101" mass="11382">MLRGVTHHITATREDGTVFEVSYGYGARQRRLLACLHCDWEEQITYGGTRHKGLDHLAQAHGAVGNPTMTADARARRQVLWTMAICFLISAVILWWATSRT</sequence>
<organism evidence="2 3">
    <name type="scientific">Streptomyces bingchenggensis (strain BCW-1)</name>
    <dbReference type="NCBI Taxonomy" id="749414"/>
    <lineage>
        <taxon>Bacteria</taxon>
        <taxon>Bacillati</taxon>
        <taxon>Actinomycetota</taxon>
        <taxon>Actinomycetes</taxon>
        <taxon>Kitasatosporales</taxon>
        <taxon>Streptomycetaceae</taxon>
        <taxon>Streptomyces</taxon>
    </lineage>
</organism>
<keyword evidence="3" id="KW-1185">Reference proteome</keyword>
<dbReference type="Proteomes" id="UP000000377">
    <property type="component" value="Chromosome"/>
</dbReference>
<evidence type="ECO:0000313" key="3">
    <source>
        <dbReference type="Proteomes" id="UP000000377"/>
    </source>
</evidence>
<dbReference type="eggNOG" id="ENOG5031S4R">
    <property type="taxonomic scope" value="Bacteria"/>
</dbReference>
<dbReference type="PATRIC" id="fig|749414.3.peg.7454"/>
<dbReference type="AlphaFoldDB" id="D7C5H3"/>
<dbReference type="EMBL" id="CP002047">
    <property type="protein sequence ID" value="ADI10361.1"/>
    <property type="molecule type" value="Genomic_DNA"/>
</dbReference>
<dbReference type="KEGG" id="sbh:SBI_07241"/>
<feature type="transmembrane region" description="Helical" evidence="1">
    <location>
        <begin position="79"/>
        <end position="98"/>
    </location>
</feature>
<evidence type="ECO:0000256" key="1">
    <source>
        <dbReference type="SAM" id="Phobius"/>
    </source>
</evidence>
<gene>
    <name evidence="2" type="ordered locus">SBI_07241</name>
</gene>
<protein>
    <submittedName>
        <fullName evidence="2">Uncharacterized protein</fullName>
    </submittedName>
</protein>
<accession>D7C5H3</accession>
<dbReference type="HOGENOM" id="CLU_2304459_0_0_11"/>